<dbReference type="InterPro" id="IPR032587">
    <property type="entry name" value="DUF4911"/>
</dbReference>
<organism evidence="1 2">
    <name type="scientific">Taurinivorans muris</name>
    <dbReference type="NCBI Taxonomy" id="2787751"/>
    <lineage>
        <taxon>Bacteria</taxon>
        <taxon>Pseudomonadati</taxon>
        <taxon>Thermodesulfobacteriota</taxon>
        <taxon>Desulfovibrionia</taxon>
        <taxon>Desulfovibrionales</taxon>
        <taxon>Desulfovibrionaceae</taxon>
        <taxon>Taurinivorans</taxon>
    </lineage>
</organism>
<gene>
    <name evidence="1" type="ORF">JBF11_08190</name>
</gene>
<dbReference type="RefSeq" id="WP_334315001.1">
    <property type="nucleotide sequence ID" value="NZ_CP065938.1"/>
</dbReference>
<sequence>MMKYRYREPKRLPQARRSSVLYLQLAPSHMAMFRFLLEAYDNVAMFTVLEPKQTLLKLIYSPHDENYVHEILASMQSKVPFNVLRIFDEDLNCCGSKEH</sequence>
<accession>A0ABY5Y129</accession>
<keyword evidence="2" id="KW-1185">Reference proteome</keyword>
<protein>
    <submittedName>
        <fullName evidence="1">DUF4911 domain-containing protein</fullName>
    </submittedName>
</protein>
<dbReference type="EMBL" id="CP065938">
    <property type="protein sequence ID" value="UWX05422.1"/>
    <property type="molecule type" value="Genomic_DNA"/>
</dbReference>
<evidence type="ECO:0000313" key="2">
    <source>
        <dbReference type="Proteomes" id="UP001058120"/>
    </source>
</evidence>
<reference evidence="1" key="1">
    <citation type="submission" date="2020-12" db="EMBL/GenBank/DDBJ databases">
        <title>Taurinivorans muris gen. nov., sp. nov., fundamental and realized metabolic niche of a ubiquitous sulfidogenic bacterium in the murine intestine.</title>
        <authorList>
            <person name="Ye H."/>
            <person name="Hanson B.T."/>
            <person name="Loy A."/>
        </authorList>
    </citation>
    <scope>NUCLEOTIDE SEQUENCE</scope>
    <source>
        <strain evidence="1">LT0009</strain>
    </source>
</reference>
<name>A0ABY5Y129_9BACT</name>
<proteinExistence type="predicted"/>
<evidence type="ECO:0000313" key="1">
    <source>
        <dbReference type="EMBL" id="UWX05422.1"/>
    </source>
</evidence>
<dbReference type="Proteomes" id="UP001058120">
    <property type="component" value="Chromosome"/>
</dbReference>
<dbReference type="Pfam" id="PF16256">
    <property type="entry name" value="DUF4911"/>
    <property type="match status" value="1"/>
</dbReference>